<organism evidence="1 2">
    <name type="scientific">Panagrolaimus sp. ES5</name>
    <dbReference type="NCBI Taxonomy" id="591445"/>
    <lineage>
        <taxon>Eukaryota</taxon>
        <taxon>Metazoa</taxon>
        <taxon>Ecdysozoa</taxon>
        <taxon>Nematoda</taxon>
        <taxon>Chromadorea</taxon>
        <taxon>Rhabditida</taxon>
        <taxon>Tylenchina</taxon>
        <taxon>Panagrolaimomorpha</taxon>
        <taxon>Panagrolaimoidea</taxon>
        <taxon>Panagrolaimidae</taxon>
        <taxon>Panagrolaimus</taxon>
    </lineage>
</organism>
<accession>A0AC34G565</accession>
<sequence length="154" mass="18550">MKIKWIPIFMFFVPLIIGFIPSIFTRKNNEEWYPTLKKPVFNPQTVLFPIVWTILFLIMGVSGYRTWYITDGRYHRAKLLFFVQLFFNFWWTVIFFGFKSPIIAMVDIIVLWITIILWIQSLYILEKWIAFIQVPYLCWVTFASVLNGSIIYLN</sequence>
<evidence type="ECO:0000313" key="1">
    <source>
        <dbReference type="Proteomes" id="UP000887579"/>
    </source>
</evidence>
<proteinExistence type="predicted"/>
<dbReference type="Proteomes" id="UP000887579">
    <property type="component" value="Unplaced"/>
</dbReference>
<reference evidence="2" key="1">
    <citation type="submission" date="2022-11" db="UniProtKB">
        <authorList>
            <consortium name="WormBaseParasite"/>
        </authorList>
    </citation>
    <scope>IDENTIFICATION</scope>
</reference>
<evidence type="ECO:0000313" key="2">
    <source>
        <dbReference type="WBParaSite" id="ES5_v2.g24705.t1"/>
    </source>
</evidence>
<protein>
    <submittedName>
        <fullName evidence="2">Tryptophan-rich sensory protein</fullName>
    </submittedName>
</protein>
<dbReference type="WBParaSite" id="ES5_v2.g24705.t1">
    <property type="protein sequence ID" value="ES5_v2.g24705.t1"/>
    <property type="gene ID" value="ES5_v2.g24705"/>
</dbReference>
<name>A0AC34G565_9BILA</name>